<dbReference type="GeneID" id="98147553"/>
<gene>
    <name evidence="1" type="ORF">BJX67DRAFT_379047</name>
</gene>
<reference evidence="1 2" key="1">
    <citation type="submission" date="2024-07" db="EMBL/GenBank/DDBJ databases">
        <title>Section-level genome sequencing and comparative genomics of Aspergillus sections Usti and Cavernicolus.</title>
        <authorList>
            <consortium name="Lawrence Berkeley National Laboratory"/>
            <person name="Nybo J.L."/>
            <person name="Vesth T.C."/>
            <person name="Theobald S."/>
            <person name="Frisvad J.C."/>
            <person name="Larsen T.O."/>
            <person name="Kjaerboelling I."/>
            <person name="Rothschild-Mancinelli K."/>
            <person name="Lyhne E.K."/>
            <person name="Kogle M.E."/>
            <person name="Barry K."/>
            <person name="Clum A."/>
            <person name="Na H."/>
            <person name="Ledsgaard L."/>
            <person name="Lin J."/>
            <person name="Lipzen A."/>
            <person name="Kuo A."/>
            <person name="Riley R."/>
            <person name="Mondo S."/>
            <person name="Labutti K."/>
            <person name="Haridas S."/>
            <person name="Pangalinan J."/>
            <person name="Salamov A.A."/>
            <person name="Simmons B.A."/>
            <person name="Magnuson J.K."/>
            <person name="Chen J."/>
            <person name="Drula E."/>
            <person name="Henrissat B."/>
            <person name="Wiebenga A."/>
            <person name="Lubbers R.J."/>
            <person name="Gomes A.C."/>
            <person name="Macurrencykelacurrency M.R."/>
            <person name="Stajich J."/>
            <person name="Grigoriev I.V."/>
            <person name="Mortensen U.H."/>
            <person name="De Vries R.P."/>
            <person name="Baker S.E."/>
            <person name="Andersen M.R."/>
        </authorList>
    </citation>
    <scope>NUCLEOTIDE SEQUENCE [LARGE SCALE GENOMIC DNA]</scope>
    <source>
        <strain evidence="1 2">CBS 449.75</strain>
    </source>
</reference>
<proteinExistence type="predicted"/>
<sequence>MTDAVSKSEDPEIPLFVLPKHWKDANTTPREFLHRLYWSNGVDNDAPVEKQLNELKTRYDILASNIAQFLDEEELLTAAGAGEWSRTMPGFWPSQFLSAHCHTRAFGSHWGYRELSDMKWTKAQKKELVSRLDDYCVQEDFDTIVSLLRANDRAWFGKYLVAAFLMKVAVETFFLHPFWYVEPLPKGQETFTGDAEWQGVSTHGVLLEELFAQFGKVNIQFARIWRSLTTRLCNQKFYPADYEKTLRARRWARCRSLAKELLTDKVFSYLMKPITDDQVQQREEDLAHHLGSISDVAAFMHSQNPSLRFETLPDLEPCFTKASGTMDPEYEVDVAEGDTKFDGCRALLLQHPRFLRVGYLDGTNGETETVQRALVVVDFTNVPKEHH</sequence>
<accession>A0ABR4LY73</accession>
<keyword evidence="2" id="KW-1185">Reference proteome</keyword>
<dbReference type="RefSeq" id="XP_070888474.1">
    <property type="nucleotide sequence ID" value="XM_071032481.1"/>
</dbReference>
<dbReference type="EMBL" id="JBFXLQ010000009">
    <property type="protein sequence ID" value="KAL2869495.1"/>
    <property type="molecule type" value="Genomic_DNA"/>
</dbReference>
<comment type="caution">
    <text evidence="1">The sequence shown here is derived from an EMBL/GenBank/DDBJ whole genome shotgun (WGS) entry which is preliminary data.</text>
</comment>
<protein>
    <submittedName>
        <fullName evidence="1">Uncharacterized protein</fullName>
    </submittedName>
</protein>
<evidence type="ECO:0000313" key="1">
    <source>
        <dbReference type="EMBL" id="KAL2869495.1"/>
    </source>
</evidence>
<evidence type="ECO:0000313" key="2">
    <source>
        <dbReference type="Proteomes" id="UP001610432"/>
    </source>
</evidence>
<organism evidence="1 2">
    <name type="scientific">Aspergillus lucknowensis</name>
    <dbReference type="NCBI Taxonomy" id="176173"/>
    <lineage>
        <taxon>Eukaryota</taxon>
        <taxon>Fungi</taxon>
        <taxon>Dikarya</taxon>
        <taxon>Ascomycota</taxon>
        <taxon>Pezizomycotina</taxon>
        <taxon>Eurotiomycetes</taxon>
        <taxon>Eurotiomycetidae</taxon>
        <taxon>Eurotiales</taxon>
        <taxon>Aspergillaceae</taxon>
        <taxon>Aspergillus</taxon>
        <taxon>Aspergillus subgen. Nidulantes</taxon>
    </lineage>
</organism>
<name>A0ABR4LY73_9EURO</name>
<dbReference type="Proteomes" id="UP001610432">
    <property type="component" value="Unassembled WGS sequence"/>
</dbReference>